<feature type="domain" description="TonB-dependent receptor plug" evidence="11">
    <location>
        <begin position="133"/>
        <end position="253"/>
    </location>
</feature>
<proteinExistence type="inferred from homology"/>
<evidence type="ECO:0000256" key="8">
    <source>
        <dbReference type="PROSITE-ProRule" id="PRU01360"/>
    </source>
</evidence>
<evidence type="ECO:0000256" key="5">
    <source>
        <dbReference type="ARBA" id="ARBA00023077"/>
    </source>
</evidence>
<accession>A0A562TNZ0</accession>
<evidence type="ECO:0000256" key="3">
    <source>
        <dbReference type="ARBA" id="ARBA00022452"/>
    </source>
</evidence>
<sequence length="1036" mass="113040">MEIFTRKKKLKKYIRPFAILTLFIIPYLVKAQTTTPLINSTLDGLVLDSLTKEPVAGAIAHIKGTTHAVATDVRGRFNFVTGQKFPYTLIITYLGYKTKEIIADGSPITIKLAETLNQLNDVVVVAYGTQTRKSLTGSVSTVKVDDIRDKPQATFEQQLQGQAAGLQISASTGVPGDSMFIRIRGTTSINAGNDPLYVIDGVYVNSSSLQTITTEGQADNPLSDINPADIESISVLKDADATAIYGARAANGVILVTTKRGKRNTAPKVSLNTYFGAAWAPKLWDLVTGPQQAEIINTMYKNSEADAIAAGNATAIAQYAVQPFRALTDNPTASPAPRGLPQDQQTYDRLHDAFRTGFLQNYDGSISGGNDKTTYYIGAGINTQQADLKTNDFRRASFKVNIDQKINDIFTIGTSNSLSQTYRTNARVGDGPQGGVLQSALHTPTYLPEVNADGSPARWAGFDNLDVLLNNTNMHSTSDRLISNFYLEAKIAPDLKFRSSWSIDYNTYNEYQYWDSLTIIGIANHNLGTSSISTNTVWSDEQTLTYSKNWGKHTFGVLVGNSLEGTTTANTTANGTNFPNDSYTLISSAASTTASATEAEYRLSSFFGRVNYNYDEKYYAEFNLRADGSSRFGANNQFGYFPSAGVAWRLKQEDFLKDVAVVNDLKLRGSYGLTGNQNNINDYASRGLWGAGANYQNNPGTLPTQLANPNLKWESTRQADIGVDASLFNSRLNVTADVYDKFTSNLLLNLPLAVSSGFSSILENAGEMSNKGIELNITSTNISAEHFKWTTNFNIATNVNKIVKIPSPIVAAYAAERMVQGLSMYTFFVYKQLYVDPKTGNAVYDDARHDGGTLKPTANDIEADGSALPKYTGGVNNSFTYKNFDLNVSFNYEIGNKVYNNNAYFLEGGGTRDANRAIDTRQLTAWTTPGQITDMPRLTALGDNYTISPTSRNIEDGSFLRLSNANLGYKLPHSLTNKIGVSSIRVYVSGTNLWLLTKYRGPDPEVNVSSSPTVLGYDLGTPPIPRTVQIGANVTF</sequence>
<dbReference type="OrthoDB" id="9768177at2"/>
<dbReference type="Pfam" id="PF07715">
    <property type="entry name" value="Plug"/>
    <property type="match status" value="1"/>
</dbReference>
<dbReference type="PROSITE" id="PS52016">
    <property type="entry name" value="TONB_DEPENDENT_REC_3"/>
    <property type="match status" value="1"/>
</dbReference>
<evidence type="ECO:0000313" key="12">
    <source>
        <dbReference type="EMBL" id="TWI95289.1"/>
    </source>
</evidence>
<dbReference type="InterPro" id="IPR000531">
    <property type="entry name" value="Beta-barrel_TonB"/>
</dbReference>
<dbReference type="EMBL" id="VLLI01000016">
    <property type="protein sequence ID" value="TWI95289.1"/>
    <property type="molecule type" value="Genomic_DNA"/>
</dbReference>
<keyword evidence="5 9" id="KW-0798">TonB box</keyword>
<evidence type="ECO:0000256" key="2">
    <source>
        <dbReference type="ARBA" id="ARBA00022448"/>
    </source>
</evidence>
<dbReference type="RefSeq" id="WP_144916072.1">
    <property type="nucleotide sequence ID" value="NZ_VLLI01000016.1"/>
</dbReference>
<dbReference type="InterPro" id="IPR012910">
    <property type="entry name" value="Plug_dom"/>
</dbReference>
<dbReference type="Proteomes" id="UP000317010">
    <property type="component" value="Unassembled WGS sequence"/>
</dbReference>
<reference evidence="12 13" key="1">
    <citation type="submission" date="2019-07" db="EMBL/GenBank/DDBJ databases">
        <title>Genomic Encyclopedia of Archaeal and Bacterial Type Strains, Phase II (KMG-II): from individual species to whole genera.</title>
        <authorList>
            <person name="Goeker M."/>
        </authorList>
    </citation>
    <scope>NUCLEOTIDE SEQUENCE [LARGE SCALE GENOMIC DNA]</scope>
    <source>
        <strain evidence="12 13">ATCC BAA-1854</strain>
    </source>
</reference>
<gene>
    <name evidence="12" type="ORF">JN11_04403</name>
</gene>
<dbReference type="InterPro" id="IPR039426">
    <property type="entry name" value="TonB-dep_rcpt-like"/>
</dbReference>
<protein>
    <submittedName>
        <fullName evidence="12">TonB-linked SusC/RagA family outer membrane protein</fullName>
    </submittedName>
</protein>
<dbReference type="GO" id="GO:0009279">
    <property type="term" value="C:cell outer membrane"/>
    <property type="evidence" value="ECO:0007669"/>
    <property type="project" value="UniProtKB-SubCell"/>
</dbReference>
<evidence type="ECO:0000256" key="9">
    <source>
        <dbReference type="RuleBase" id="RU003357"/>
    </source>
</evidence>
<keyword evidence="7 8" id="KW-0998">Cell outer membrane</keyword>
<dbReference type="InterPro" id="IPR023996">
    <property type="entry name" value="TonB-dep_OMP_SusC/RagA"/>
</dbReference>
<dbReference type="InterPro" id="IPR023997">
    <property type="entry name" value="TonB-dep_OMP_SusC/RagA_CS"/>
</dbReference>
<dbReference type="Pfam" id="PF00593">
    <property type="entry name" value="TonB_dep_Rec_b-barrel"/>
    <property type="match status" value="1"/>
</dbReference>
<evidence type="ECO:0000256" key="7">
    <source>
        <dbReference type="ARBA" id="ARBA00023237"/>
    </source>
</evidence>
<dbReference type="Pfam" id="PF13715">
    <property type="entry name" value="CarbopepD_reg_2"/>
    <property type="match status" value="1"/>
</dbReference>
<dbReference type="Gene3D" id="2.170.130.10">
    <property type="entry name" value="TonB-dependent receptor, plug domain"/>
    <property type="match status" value="1"/>
</dbReference>
<dbReference type="AlphaFoldDB" id="A0A562TNZ0"/>
<dbReference type="Gene3D" id="2.40.170.20">
    <property type="entry name" value="TonB-dependent receptor, beta-barrel domain"/>
    <property type="match status" value="1"/>
</dbReference>
<comment type="subcellular location">
    <subcellularLocation>
        <location evidence="1 8">Cell outer membrane</location>
        <topology evidence="1 8">Multi-pass membrane protein</topology>
    </subcellularLocation>
</comment>
<dbReference type="NCBIfam" id="TIGR04057">
    <property type="entry name" value="SusC_RagA_signa"/>
    <property type="match status" value="1"/>
</dbReference>
<dbReference type="SUPFAM" id="SSF56935">
    <property type="entry name" value="Porins"/>
    <property type="match status" value="1"/>
</dbReference>
<keyword evidence="6 8" id="KW-0472">Membrane</keyword>
<comment type="similarity">
    <text evidence="8 9">Belongs to the TonB-dependent receptor family.</text>
</comment>
<keyword evidence="3 8" id="KW-1134">Transmembrane beta strand</keyword>
<evidence type="ECO:0000256" key="1">
    <source>
        <dbReference type="ARBA" id="ARBA00004571"/>
    </source>
</evidence>
<dbReference type="NCBIfam" id="TIGR04056">
    <property type="entry name" value="OMP_RagA_SusC"/>
    <property type="match status" value="1"/>
</dbReference>
<keyword evidence="13" id="KW-1185">Reference proteome</keyword>
<dbReference type="SUPFAM" id="SSF49464">
    <property type="entry name" value="Carboxypeptidase regulatory domain-like"/>
    <property type="match status" value="1"/>
</dbReference>
<name>A0A562TNZ0_9SPHI</name>
<evidence type="ECO:0000256" key="6">
    <source>
        <dbReference type="ARBA" id="ARBA00023136"/>
    </source>
</evidence>
<dbReference type="InterPro" id="IPR037066">
    <property type="entry name" value="Plug_dom_sf"/>
</dbReference>
<evidence type="ECO:0000313" key="13">
    <source>
        <dbReference type="Proteomes" id="UP000317010"/>
    </source>
</evidence>
<dbReference type="InterPro" id="IPR036942">
    <property type="entry name" value="Beta-barrel_TonB_sf"/>
</dbReference>
<organism evidence="12 13">
    <name type="scientific">Mucilaginibacter frigoritolerans</name>
    <dbReference type="NCBI Taxonomy" id="652788"/>
    <lineage>
        <taxon>Bacteria</taxon>
        <taxon>Pseudomonadati</taxon>
        <taxon>Bacteroidota</taxon>
        <taxon>Sphingobacteriia</taxon>
        <taxon>Sphingobacteriales</taxon>
        <taxon>Sphingobacteriaceae</taxon>
        <taxon>Mucilaginibacter</taxon>
    </lineage>
</organism>
<evidence type="ECO:0000259" key="10">
    <source>
        <dbReference type="Pfam" id="PF00593"/>
    </source>
</evidence>
<dbReference type="Gene3D" id="2.60.40.1120">
    <property type="entry name" value="Carboxypeptidase-like, regulatory domain"/>
    <property type="match status" value="1"/>
</dbReference>
<comment type="caution">
    <text evidence="12">The sequence shown here is derived from an EMBL/GenBank/DDBJ whole genome shotgun (WGS) entry which is preliminary data.</text>
</comment>
<keyword evidence="4 8" id="KW-0812">Transmembrane</keyword>
<dbReference type="InterPro" id="IPR008969">
    <property type="entry name" value="CarboxyPept-like_regulatory"/>
</dbReference>
<evidence type="ECO:0000256" key="4">
    <source>
        <dbReference type="ARBA" id="ARBA00022692"/>
    </source>
</evidence>
<keyword evidence="2 8" id="KW-0813">Transport</keyword>
<feature type="domain" description="TonB-dependent receptor-like beta-barrel" evidence="10">
    <location>
        <begin position="457"/>
        <end position="993"/>
    </location>
</feature>
<evidence type="ECO:0000259" key="11">
    <source>
        <dbReference type="Pfam" id="PF07715"/>
    </source>
</evidence>